<keyword evidence="1 3" id="KW-0238">DNA-binding</keyword>
<evidence type="ECO:0000256" key="1">
    <source>
        <dbReference type="PROSITE-ProRule" id="PRU01076"/>
    </source>
</evidence>
<evidence type="ECO:0000313" key="4">
    <source>
        <dbReference type="Proteomes" id="UP000293995"/>
    </source>
</evidence>
<sequence>MDRAGRIVIPKELRDAIGLTVGPVDVHVVGNAIQIEIPDADAPLEQDEDGLWTIGTSGTAITDDDVRELRHGLQQR</sequence>
<dbReference type="EMBL" id="CP035494">
    <property type="protein sequence ID" value="QAY61774.1"/>
    <property type="molecule type" value="Genomic_DNA"/>
</dbReference>
<reference evidence="3 4" key="1">
    <citation type="submission" date="2019-01" db="EMBL/GenBank/DDBJ databases">
        <title>Genome sequencing of strain DFW100M-13.</title>
        <authorList>
            <person name="Heo J."/>
            <person name="Kim S.-J."/>
            <person name="Kim J.-S."/>
            <person name="Hong S.-B."/>
            <person name="Kwon S.-W."/>
        </authorList>
    </citation>
    <scope>NUCLEOTIDE SEQUENCE [LARGE SCALE GENOMIC DNA]</scope>
    <source>
        <strain evidence="3 4">DFW100M-13</strain>
    </source>
</reference>
<dbReference type="SUPFAM" id="SSF89447">
    <property type="entry name" value="AbrB/MazE/MraZ-like"/>
    <property type="match status" value="1"/>
</dbReference>
<evidence type="ECO:0000259" key="2">
    <source>
        <dbReference type="PROSITE" id="PS51740"/>
    </source>
</evidence>
<dbReference type="GO" id="GO:0003677">
    <property type="term" value="F:DNA binding"/>
    <property type="evidence" value="ECO:0007669"/>
    <property type="project" value="UniProtKB-UniRule"/>
</dbReference>
<organism evidence="3 4">
    <name type="scientific">Microbacterium protaetiae</name>
    <dbReference type="NCBI Taxonomy" id="2509458"/>
    <lineage>
        <taxon>Bacteria</taxon>
        <taxon>Bacillati</taxon>
        <taxon>Actinomycetota</taxon>
        <taxon>Actinomycetes</taxon>
        <taxon>Micrococcales</taxon>
        <taxon>Microbacteriaceae</taxon>
        <taxon>Microbacterium</taxon>
    </lineage>
</organism>
<feature type="domain" description="SpoVT-AbrB" evidence="2">
    <location>
        <begin position="1"/>
        <end position="42"/>
    </location>
</feature>
<dbReference type="KEGG" id="mprt:ET475_08100"/>
<dbReference type="OrthoDB" id="33406at2"/>
<dbReference type="AlphaFoldDB" id="A0A4P6EHA5"/>
<protein>
    <submittedName>
        <fullName evidence="3">AbrB/MazE/SpoVT family DNA-binding domain-containing protein</fullName>
    </submittedName>
</protein>
<gene>
    <name evidence="3" type="ORF">ET475_08100</name>
</gene>
<dbReference type="InterPro" id="IPR037914">
    <property type="entry name" value="SpoVT-AbrB_sf"/>
</dbReference>
<proteinExistence type="predicted"/>
<dbReference type="Gene3D" id="2.10.260.10">
    <property type="match status" value="1"/>
</dbReference>
<dbReference type="InterPro" id="IPR007159">
    <property type="entry name" value="SpoVT-AbrB_dom"/>
</dbReference>
<keyword evidence="4" id="KW-1185">Reference proteome</keyword>
<name>A0A4P6EHA5_9MICO</name>
<dbReference type="Pfam" id="PF04014">
    <property type="entry name" value="MazE_antitoxin"/>
    <property type="match status" value="1"/>
</dbReference>
<accession>A0A4P6EHA5</accession>
<dbReference type="PROSITE" id="PS51740">
    <property type="entry name" value="SPOVT_ABRB"/>
    <property type="match status" value="1"/>
</dbReference>
<evidence type="ECO:0000313" key="3">
    <source>
        <dbReference type="EMBL" id="QAY61774.1"/>
    </source>
</evidence>
<dbReference type="Proteomes" id="UP000293995">
    <property type="component" value="Chromosome"/>
</dbReference>